<evidence type="ECO:0000256" key="1">
    <source>
        <dbReference type="ARBA" id="ARBA00003787"/>
    </source>
</evidence>
<feature type="transmembrane region" description="Helical" evidence="2">
    <location>
        <begin position="318"/>
        <end position="338"/>
    </location>
</feature>
<dbReference type="InterPro" id="IPR003453">
    <property type="entry name" value="ABC_MlaE_roteobac"/>
</dbReference>
<protein>
    <submittedName>
        <fullName evidence="3">MlaE family lipid ABC transporter permease subunit</fullName>
    </submittedName>
</protein>
<comment type="similarity">
    <text evidence="2">Belongs to the MlaE permease family.</text>
</comment>
<dbReference type="PANTHER" id="PTHR30188">
    <property type="entry name" value="ABC TRANSPORTER PERMEASE PROTEIN-RELATED"/>
    <property type="match status" value="1"/>
</dbReference>
<evidence type="ECO:0000313" key="3">
    <source>
        <dbReference type="EMBL" id="MQT12074.1"/>
    </source>
</evidence>
<feature type="transmembrane region" description="Helical" evidence="2">
    <location>
        <begin position="135"/>
        <end position="154"/>
    </location>
</feature>
<accession>A0A6A7XZF4</accession>
<keyword evidence="2" id="KW-1003">Cell membrane</keyword>
<dbReference type="InterPro" id="IPR030802">
    <property type="entry name" value="Permease_MalE"/>
</dbReference>
<comment type="subcellular location">
    <subcellularLocation>
        <location evidence="2">Cell inner membrane</location>
        <topology evidence="2">Multi-pass membrane protein</topology>
    </subcellularLocation>
</comment>
<dbReference type="PANTHER" id="PTHR30188:SF3">
    <property type="entry name" value="ABC TRANSPORTER PERMEASE"/>
    <property type="match status" value="1"/>
</dbReference>
<name>A0A6A7XZF4_9HYPH</name>
<dbReference type="GO" id="GO:0005548">
    <property type="term" value="F:phospholipid transporter activity"/>
    <property type="evidence" value="ECO:0007669"/>
    <property type="project" value="TreeGrafter"/>
</dbReference>
<evidence type="ECO:0000256" key="2">
    <source>
        <dbReference type="RuleBase" id="RU362044"/>
    </source>
</evidence>
<keyword evidence="4" id="KW-1185">Reference proteome</keyword>
<feature type="transmembrane region" description="Helical" evidence="2">
    <location>
        <begin position="358"/>
        <end position="379"/>
    </location>
</feature>
<keyword evidence="2" id="KW-0812">Transmembrane</keyword>
<feature type="transmembrane region" description="Helical" evidence="2">
    <location>
        <begin position="174"/>
        <end position="191"/>
    </location>
</feature>
<dbReference type="GO" id="GO:0043190">
    <property type="term" value="C:ATP-binding cassette (ABC) transporter complex"/>
    <property type="evidence" value="ECO:0007669"/>
    <property type="project" value="InterPro"/>
</dbReference>
<keyword evidence="2" id="KW-1133">Transmembrane helix</keyword>
<comment type="function">
    <text evidence="1">Could be part of an ABC transporter complex.</text>
</comment>
<dbReference type="Proteomes" id="UP000332515">
    <property type="component" value="Unassembled WGS sequence"/>
</dbReference>
<dbReference type="RefSeq" id="WP_153479394.1">
    <property type="nucleotide sequence ID" value="NZ_VWNA01000001.1"/>
</dbReference>
<feature type="transmembrane region" description="Helical" evidence="2">
    <location>
        <begin position="277"/>
        <end position="298"/>
    </location>
</feature>
<proteinExistence type="inferred from homology"/>
<evidence type="ECO:0000313" key="4">
    <source>
        <dbReference type="Proteomes" id="UP000332515"/>
    </source>
</evidence>
<keyword evidence="2" id="KW-0997">Cell inner membrane</keyword>
<keyword evidence="2" id="KW-0472">Membrane</keyword>
<feature type="transmembrane region" description="Helical" evidence="2">
    <location>
        <begin position="249"/>
        <end position="270"/>
    </location>
</feature>
<dbReference type="EMBL" id="VWNA01000001">
    <property type="protein sequence ID" value="MQT12074.1"/>
    <property type="molecule type" value="Genomic_DNA"/>
</dbReference>
<feature type="transmembrane region" description="Helical" evidence="2">
    <location>
        <begin position="203"/>
        <end position="229"/>
    </location>
</feature>
<reference evidence="3 4" key="1">
    <citation type="submission" date="2019-09" db="EMBL/GenBank/DDBJ databases">
        <title>Segnochrobactrum spirostomi gen. nov., sp. nov., isolated from the ciliate Spirostomum cf. yagiui and description of a novel family, Segnochrobactraceae fam. nov. within the order Rhizobiales of the class Alphaproteobacteria.</title>
        <authorList>
            <person name="Akter S."/>
            <person name="Shazib S.U.A."/>
            <person name="Shin M.K."/>
        </authorList>
    </citation>
    <scope>NUCLEOTIDE SEQUENCE [LARGE SCALE GENOMIC DNA]</scope>
    <source>
        <strain evidence="3 4">Sp-1</strain>
    </source>
</reference>
<organism evidence="3 4">
    <name type="scientific">Segnochrobactrum spirostomi</name>
    <dbReference type="NCBI Taxonomy" id="2608987"/>
    <lineage>
        <taxon>Bacteria</taxon>
        <taxon>Pseudomonadati</taxon>
        <taxon>Pseudomonadota</taxon>
        <taxon>Alphaproteobacteria</taxon>
        <taxon>Hyphomicrobiales</taxon>
        <taxon>Segnochrobactraceae</taxon>
        <taxon>Segnochrobactrum</taxon>
    </lineage>
</organism>
<comment type="caution">
    <text evidence="3">The sequence shown here is derived from an EMBL/GenBank/DDBJ whole genome shotgun (WGS) entry which is preliminary data.</text>
</comment>
<dbReference type="Pfam" id="PF02405">
    <property type="entry name" value="MlaE"/>
    <property type="match status" value="1"/>
</dbReference>
<dbReference type="InterPro" id="IPR036513">
    <property type="entry name" value="STAS_dom_sf"/>
</dbReference>
<dbReference type="NCBIfam" id="TIGR00056">
    <property type="entry name" value="MlaE family lipid ABC transporter permease subunit"/>
    <property type="match status" value="1"/>
</dbReference>
<gene>
    <name evidence="3" type="ORF">F0357_05220</name>
</gene>
<dbReference type="AlphaFoldDB" id="A0A6A7XZF4"/>
<dbReference type="SUPFAM" id="SSF52091">
    <property type="entry name" value="SpoIIaa-like"/>
    <property type="match status" value="1"/>
</dbReference>
<sequence length="381" mass="40667">MSNGVAFDMPRLTVEAGEDATLVRATGDWVLGMGRQAEAAVEAVDVPRERPVRIDVSAIGGFDTSGAWLLHRLRAGLEFYGLKASIVGLSENRRQLIGEVETHTPVPWVPERHRFSVIRMLEKIGHRTVMIGQDAAAVTNVLGAFAIGFAGSLIGRSRLRLPSIVANFERTGLGAVPIMTLMSFLVGGIIAQQGARYLSRFGADIYVIDLAGVLVLRELGVLLTAIMFAGRSGSAFTAEIGSMKMREEIDALSVIGVSPINILIIPRLIALMLALPVLTFISDLAALAGAGMVVWFYLGIPPQTFISHLQDAIDIPTFMVGIVKAPFMALIIGLIACVEGMKVGGSTESLGRQTTTSVVKSIFMVIVVDGIFAMFFAAIGV</sequence>